<dbReference type="PANTHER" id="PTHR10584:SF166">
    <property type="entry name" value="RIBOKINASE"/>
    <property type="match status" value="1"/>
</dbReference>
<organism evidence="5 6">
    <name type="scientific">candidate division MSBL1 archaeon SCGC-AAA259D14</name>
    <dbReference type="NCBI Taxonomy" id="1698261"/>
    <lineage>
        <taxon>Archaea</taxon>
        <taxon>Methanobacteriati</taxon>
        <taxon>Methanobacteriota</taxon>
        <taxon>candidate division MSBL1</taxon>
    </lineage>
</organism>
<evidence type="ECO:0000256" key="3">
    <source>
        <dbReference type="ARBA" id="ARBA00022777"/>
    </source>
</evidence>
<evidence type="ECO:0000256" key="1">
    <source>
        <dbReference type="ARBA" id="ARBA00010688"/>
    </source>
</evidence>
<dbReference type="Proteomes" id="UP000070589">
    <property type="component" value="Unassembled WGS sequence"/>
</dbReference>
<keyword evidence="3" id="KW-0418">Kinase</keyword>
<dbReference type="Gene3D" id="3.40.1190.20">
    <property type="match status" value="1"/>
</dbReference>
<evidence type="ECO:0000313" key="5">
    <source>
        <dbReference type="EMBL" id="KXA90650.1"/>
    </source>
</evidence>
<dbReference type="EMBL" id="LHXL01000002">
    <property type="protein sequence ID" value="KXA90650.1"/>
    <property type="molecule type" value="Genomic_DNA"/>
</dbReference>
<dbReference type="InterPro" id="IPR029056">
    <property type="entry name" value="Ribokinase-like"/>
</dbReference>
<dbReference type="InterPro" id="IPR011611">
    <property type="entry name" value="PfkB_dom"/>
</dbReference>
<evidence type="ECO:0000259" key="4">
    <source>
        <dbReference type="Pfam" id="PF00294"/>
    </source>
</evidence>
<comment type="caution">
    <text evidence="5">The sequence shown here is derived from an EMBL/GenBank/DDBJ whole genome shotgun (WGS) entry which is preliminary data.</text>
</comment>
<name>A0A133U8X9_9EURY</name>
<keyword evidence="2" id="KW-0808">Transferase</keyword>
<accession>A0A133U8X9</accession>
<reference evidence="5 6" key="1">
    <citation type="journal article" date="2016" name="Sci. Rep.">
        <title>Metabolic traits of an uncultured archaeal lineage -MSBL1- from brine pools of the Red Sea.</title>
        <authorList>
            <person name="Mwirichia R."/>
            <person name="Alam I."/>
            <person name="Rashid M."/>
            <person name="Vinu M."/>
            <person name="Ba-Alawi W."/>
            <person name="Anthony Kamau A."/>
            <person name="Kamanda Ngugi D."/>
            <person name="Goker M."/>
            <person name="Klenk H.P."/>
            <person name="Bajic V."/>
            <person name="Stingl U."/>
        </authorList>
    </citation>
    <scope>NUCLEOTIDE SEQUENCE [LARGE SCALE GENOMIC DNA]</scope>
    <source>
        <strain evidence="5">SCGC-AAA259D14</strain>
    </source>
</reference>
<protein>
    <recommendedName>
        <fullName evidence="4">Carbohydrate kinase PfkB domain-containing protein</fullName>
    </recommendedName>
</protein>
<dbReference type="SUPFAM" id="SSF53613">
    <property type="entry name" value="Ribokinase-like"/>
    <property type="match status" value="1"/>
</dbReference>
<dbReference type="InterPro" id="IPR002139">
    <property type="entry name" value="Ribo/fructo_kinase"/>
</dbReference>
<proteinExistence type="inferred from homology"/>
<keyword evidence="6" id="KW-1185">Reference proteome</keyword>
<evidence type="ECO:0000256" key="2">
    <source>
        <dbReference type="ARBA" id="ARBA00022679"/>
    </source>
</evidence>
<dbReference type="GO" id="GO:0006796">
    <property type="term" value="P:phosphate-containing compound metabolic process"/>
    <property type="evidence" value="ECO:0007669"/>
    <property type="project" value="UniProtKB-ARBA"/>
</dbReference>
<dbReference type="Pfam" id="PF00294">
    <property type="entry name" value="PfkB"/>
    <property type="match status" value="1"/>
</dbReference>
<feature type="domain" description="Carbohydrate kinase PfkB" evidence="4">
    <location>
        <begin position="6"/>
        <end position="292"/>
    </location>
</feature>
<dbReference type="PANTHER" id="PTHR10584">
    <property type="entry name" value="SUGAR KINASE"/>
    <property type="match status" value="1"/>
</dbReference>
<dbReference type="InterPro" id="IPR002173">
    <property type="entry name" value="Carboh/pur_kinase_PfkB_CS"/>
</dbReference>
<dbReference type="PROSITE" id="PS00583">
    <property type="entry name" value="PFKB_KINASES_1"/>
    <property type="match status" value="1"/>
</dbReference>
<evidence type="ECO:0000313" key="6">
    <source>
        <dbReference type="Proteomes" id="UP000070589"/>
    </source>
</evidence>
<comment type="similarity">
    <text evidence="1">Belongs to the carbohydrate kinase PfkB family.</text>
</comment>
<dbReference type="GO" id="GO:0016301">
    <property type="term" value="F:kinase activity"/>
    <property type="evidence" value="ECO:0007669"/>
    <property type="project" value="UniProtKB-KW"/>
</dbReference>
<dbReference type="PRINTS" id="PR00990">
    <property type="entry name" value="RIBOKINASE"/>
</dbReference>
<sequence length="307" mass="33285">MSANPEVVSIGNLNLDLIGKLESIPKSDEKVLLKEFGRWPGGGGANFAAVCQKHGLSSGFIGCVGDDAFGSEVLEDLRERGVDTSHVRKVRASTGFAFIFLTPRYERLLIEHRGANSYLKPSDLAEDYLRDAKLLHASSVTPEIATAVGERVQKLNLKASLDLGAELSRMGERKLLKILEHFDICFMNEETFGDIFEANATKQSVLQRFPKKLEIFVVTIGSEGALVSDGETTITSPSYDVDVKDTTGAGDTFAAIFDKHILGGASLEEAVKFAAAGAALKVQHVGGRKGIPDQREIEKFLNSIDKK</sequence>
<dbReference type="CDD" id="cd01942">
    <property type="entry name" value="ribokinase_group_A"/>
    <property type="match status" value="1"/>
</dbReference>
<dbReference type="AlphaFoldDB" id="A0A133U8X9"/>
<gene>
    <name evidence="5" type="ORF">AKJ62_00340</name>
</gene>